<evidence type="ECO:0000313" key="2">
    <source>
        <dbReference type="EMBL" id="VGO15735.1"/>
    </source>
</evidence>
<dbReference type="EMBL" id="CAAHFG010000003">
    <property type="protein sequence ID" value="VGO15735.1"/>
    <property type="molecule type" value="Genomic_DNA"/>
</dbReference>
<dbReference type="Proteomes" id="UP000366872">
    <property type="component" value="Unassembled WGS sequence"/>
</dbReference>
<keyword evidence="3" id="KW-1185">Reference proteome</keyword>
<feature type="signal peptide" evidence="1">
    <location>
        <begin position="1"/>
        <end position="19"/>
    </location>
</feature>
<proteinExistence type="predicted"/>
<evidence type="ECO:0000256" key="1">
    <source>
        <dbReference type="SAM" id="SignalP"/>
    </source>
</evidence>
<organism evidence="2 3">
    <name type="scientific">Pontiella desulfatans</name>
    <dbReference type="NCBI Taxonomy" id="2750659"/>
    <lineage>
        <taxon>Bacteria</taxon>
        <taxon>Pseudomonadati</taxon>
        <taxon>Kiritimatiellota</taxon>
        <taxon>Kiritimatiellia</taxon>
        <taxon>Kiritimatiellales</taxon>
        <taxon>Pontiellaceae</taxon>
        <taxon>Pontiella</taxon>
    </lineage>
</organism>
<keyword evidence="1" id="KW-0732">Signal</keyword>
<accession>A0A6C2U724</accession>
<feature type="chain" id="PRO_5025689950" evidence="1">
    <location>
        <begin position="20"/>
        <end position="33"/>
    </location>
</feature>
<reference evidence="2 3" key="1">
    <citation type="submission" date="2019-04" db="EMBL/GenBank/DDBJ databases">
        <authorList>
            <person name="Van Vliet M D."/>
        </authorList>
    </citation>
    <scope>NUCLEOTIDE SEQUENCE [LARGE SCALE GENOMIC DNA]</scope>
    <source>
        <strain evidence="2 3">F1</strain>
    </source>
</reference>
<gene>
    <name evidence="2" type="ORF">PDESU_04320</name>
</gene>
<protein>
    <submittedName>
        <fullName evidence="2">Uncharacterized protein</fullName>
    </submittedName>
</protein>
<sequence>MRALIVIMLAAMVCFNAEAAKKTQKIKGTYEII</sequence>
<evidence type="ECO:0000313" key="3">
    <source>
        <dbReference type="Proteomes" id="UP000366872"/>
    </source>
</evidence>
<dbReference type="AlphaFoldDB" id="A0A6C2U724"/>
<name>A0A6C2U724_PONDE</name>